<keyword evidence="2" id="KW-0812">Transmembrane</keyword>
<dbReference type="InterPro" id="IPR050879">
    <property type="entry name" value="Acyltransferase_3"/>
</dbReference>
<dbReference type="OrthoDB" id="5819582at2759"/>
<reference evidence="4 5" key="1">
    <citation type="submission" date="2016-04" db="EMBL/GenBank/DDBJ databases">
        <title>A degradative enzymes factory behind the ericoid mycorrhizal symbiosis.</title>
        <authorList>
            <consortium name="DOE Joint Genome Institute"/>
            <person name="Martino E."/>
            <person name="Morin E."/>
            <person name="Grelet G."/>
            <person name="Kuo A."/>
            <person name="Kohler A."/>
            <person name="Daghino S."/>
            <person name="Barry K."/>
            <person name="Choi C."/>
            <person name="Cichocki N."/>
            <person name="Clum A."/>
            <person name="Copeland A."/>
            <person name="Hainaut M."/>
            <person name="Haridas S."/>
            <person name="Labutti K."/>
            <person name="Lindquist E."/>
            <person name="Lipzen A."/>
            <person name="Khouja H.-R."/>
            <person name="Murat C."/>
            <person name="Ohm R."/>
            <person name="Olson A."/>
            <person name="Spatafora J."/>
            <person name="Veneault-Fourrey C."/>
            <person name="Henrissat B."/>
            <person name="Grigoriev I."/>
            <person name="Martin F."/>
            <person name="Perotto S."/>
        </authorList>
    </citation>
    <scope>NUCLEOTIDE SEQUENCE [LARGE SCALE GENOMIC DNA]</scope>
    <source>
        <strain evidence="4 5">F</strain>
    </source>
</reference>
<feature type="transmembrane region" description="Helical" evidence="2">
    <location>
        <begin position="397"/>
        <end position="423"/>
    </location>
</feature>
<dbReference type="AlphaFoldDB" id="A0A2J6S8L2"/>
<feature type="region of interest" description="Disordered" evidence="1">
    <location>
        <begin position="1"/>
        <end position="54"/>
    </location>
</feature>
<gene>
    <name evidence="4" type="ORF">L207DRAFT_150766</name>
</gene>
<dbReference type="Proteomes" id="UP000235786">
    <property type="component" value="Unassembled WGS sequence"/>
</dbReference>
<proteinExistence type="predicted"/>
<evidence type="ECO:0000313" key="5">
    <source>
        <dbReference type="Proteomes" id="UP000235786"/>
    </source>
</evidence>
<feature type="compositionally biased region" description="Low complexity" evidence="1">
    <location>
        <begin position="27"/>
        <end position="40"/>
    </location>
</feature>
<dbReference type="PANTHER" id="PTHR23028">
    <property type="entry name" value="ACETYLTRANSFERASE"/>
    <property type="match status" value="1"/>
</dbReference>
<evidence type="ECO:0000256" key="2">
    <source>
        <dbReference type="SAM" id="Phobius"/>
    </source>
</evidence>
<feature type="transmembrane region" description="Helical" evidence="2">
    <location>
        <begin position="165"/>
        <end position="186"/>
    </location>
</feature>
<feature type="transmembrane region" description="Helical" evidence="2">
    <location>
        <begin position="443"/>
        <end position="467"/>
    </location>
</feature>
<dbReference type="InterPro" id="IPR002656">
    <property type="entry name" value="Acyl_transf_3_dom"/>
</dbReference>
<dbReference type="Pfam" id="PF01757">
    <property type="entry name" value="Acyl_transf_3"/>
    <property type="match status" value="1"/>
</dbReference>
<feature type="transmembrane region" description="Helical" evidence="2">
    <location>
        <begin position="217"/>
        <end position="237"/>
    </location>
</feature>
<feature type="compositionally biased region" description="Basic and acidic residues" evidence="1">
    <location>
        <begin position="1"/>
        <end position="22"/>
    </location>
</feature>
<evidence type="ECO:0000259" key="3">
    <source>
        <dbReference type="Pfam" id="PF01757"/>
    </source>
</evidence>
<feature type="transmembrane region" description="Helical" evidence="2">
    <location>
        <begin position="75"/>
        <end position="96"/>
    </location>
</feature>
<evidence type="ECO:0000256" key="1">
    <source>
        <dbReference type="SAM" id="MobiDB-lite"/>
    </source>
</evidence>
<organism evidence="4 5">
    <name type="scientific">Hyaloscypha variabilis (strain UAMH 11265 / GT02V1 / F)</name>
    <name type="common">Meliniomyces variabilis</name>
    <dbReference type="NCBI Taxonomy" id="1149755"/>
    <lineage>
        <taxon>Eukaryota</taxon>
        <taxon>Fungi</taxon>
        <taxon>Dikarya</taxon>
        <taxon>Ascomycota</taxon>
        <taxon>Pezizomycotina</taxon>
        <taxon>Leotiomycetes</taxon>
        <taxon>Helotiales</taxon>
        <taxon>Hyaloscyphaceae</taxon>
        <taxon>Hyaloscypha</taxon>
        <taxon>Hyaloscypha variabilis</taxon>
    </lineage>
</organism>
<feature type="transmembrane region" description="Helical" evidence="2">
    <location>
        <begin position="122"/>
        <end position="144"/>
    </location>
</feature>
<dbReference type="EMBL" id="KZ613938">
    <property type="protein sequence ID" value="PMD47098.1"/>
    <property type="molecule type" value="Genomic_DNA"/>
</dbReference>
<feature type="transmembrane region" description="Helical" evidence="2">
    <location>
        <begin position="541"/>
        <end position="561"/>
    </location>
</feature>
<feature type="domain" description="Acyltransferase 3" evidence="3">
    <location>
        <begin position="119"/>
        <end position="510"/>
    </location>
</feature>
<protein>
    <recommendedName>
        <fullName evidence="3">Acyltransferase 3 domain-containing protein</fullName>
    </recommendedName>
</protein>
<feature type="transmembrane region" description="Helical" evidence="2">
    <location>
        <begin position="258"/>
        <end position="274"/>
    </location>
</feature>
<feature type="transmembrane region" description="Helical" evidence="2">
    <location>
        <begin position="488"/>
        <end position="507"/>
    </location>
</feature>
<dbReference type="PANTHER" id="PTHR23028:SF134">
    <property type="entry name" value="PUTATIVE (AFU_ORTHOLOGUE AFUA_4G08520)-RELATED"/>
    <property type="match status" value="1"/>
</dbReference>
<keyword evidence="2" id="KW-1133">Transmembrane helix</keyword>
<evidence type="ECO:0000313" key="4">
    <source>
        <dbReference type="EMBL" id="PMD47098.1"/>
    </source>
</evidence>
<keyword evidence="2" id="KW-0472">Membrane</keyword>
<keyword evidence="5" id="KW-1185">Reference proteome</keyword>
<dbReference type="GO" id="GO:0016747">
    <property type="term" value="F:acyltransferase activity, transferring groups other than amino-acyl groups"/>
    <property type="evidence" value="ECO:0007669"/>
    <property type="project" value="InterPro"/>
</dbReference>
<accession>A0A2J6S8L2</accession>
<name>A0A2J6S8L2_HYAVF</name>
<sequence length="588" mass="65360">MEAAEEEKKGLLESRRDEDGESMHSFTSSPTLTPSPLSPSIDNEEEKFFPESDEHEPIFSTATQFSPPSWRKTPLTPLGLSLLLLRVLKAILIPLLPSPLHHFVTSKPHTPRKLHATSYLDGLRGVAALIVLHSHFLTNWFYPLRSGYLSTATDIYIMQLPILRLFYAGRASVAVFFVISGFALSYKPLSLLRKGSSSSGKVLEVLSSSVFRRWMRLWIPIVFGTFISALLANYALYTPVPSRGETIPPTFPTLREQLVHWWGALCVFWYPWTAVDGNAPVGMPYNGHLWTIPIEFYGSVVVFACVLGLAGVQRGRGWGKVLVGAGVVGWSLRGGRWDVSLFVGGIVCAEWSLMLAEWREGGLPIHTHPELSSQDSAFTNTHLTTALRISKKALTALHLALLPFKPLFLALSLLTSLFLLSYAGESASPGHFHAFLVPYTPSLYNTVSLGPEHFFLALGALLLLFTLSSSPTLQKPFTWRFPQYLGDISYSLYIVHGMVLFTLGTYLQQRWTGVVGEQKWVDDGMGMLVEVVVSVEPEARVWWHGFLGAAVVDWVVVFWAADVFWRGVDGRVVGWGRWVEGVVGGRGR</sequence>
<feature type="transmembrane region" description="Helical" evidence="2">
    <location>
        <begin position="294"/>
        <end position="312"/>
    </location>
</feature>